<proteinExistence type="predicted"/>
<feature type="region of interest" description="Disordered" evidence="1">
    <location>
        <begin position="874"/>
        <end position="898"/>
    </location>
</feature>
<reference evidence="2 3" key="1">
    <citation type="journal article" date="2020" name="ISME J.">
        <title>Uncovering the hidden diversity of litter-decomposition mechanisms in mushroom-forming fungi.</title>
        <authorList>
            <person name="Floudas D."/>
            <person name="Bentzer J."/>
            <person name="Ahren D."/>
            <person name="Johansson T."/>
            <person name="Persson P."/>
            <person name="Tunlid A."/>
        </authorList>
    </citation>
    <scope>NUCLEOTIDE SEQUENCE [LARGE SCALE GENOMIC DNA]</scope>
    <source>
        <strain evidence="2 3">CBS 291.85</strain>
    </source>
</reference>
<feature type="compositionally biased region" description="Polar residues" evidence="1">
    <location>
        <begin position="619"/>
        <end position="630"/>
    </location>
</feature>
<accession>A0A8H5LPM7</accession>
<dbReference type="Proteomes" id="UP000559256">
    <property type="component" value="Unassembled WGS sequence"/>
</dbReference>
<name>A0A8H5LPM7_9AGAR</name>
<dbReference type="OrthoDB" id="3115065at2759"/>
<evidence type="ECO:0000313" key="2">
    <source>
        <dbReference type="EMBL" id="KAF5364823.1"/>
    </source>
</evidence>
<sequence>MYGLASSYTSFRVSLGPTPCNSSTNNLAAFDSHTQQPHQSASHIAGCQNCSLYRCLEDDRKFLSSMEKRRPDYGRRFEWLWYCVCWVAPRDSSAGRIRMWRSLVDSEDIWSMWDEGDESQLPPPSSSLLRRECDPIIGIISRRLDLHSRSHCVGKALLSTTDDITVFEMVFEMRYAIILWKSILACRSSKYRLNPSSIDHDLPHLVLRWWDMIAYPFGGSQLGAIAAYQPFWATFCATLSQRGHTCCQGHPQELMWKVWVIIQTGLRAPIPLSLPGHPDCQQCVKLRGSSLERLGSVRAHVLALWCLTKEVGTSDAPCAPTYWKPNLITPSFGRPVHVDLADNILNQVNLCQVDEWLHKLSCDSGYKSLPLFRGLRVPDPRWIPSSWLTQLYKNENDLDLHWSETEVAISDVISSKSPDLLFVPASWICAVVLFAIVNSVGFGAAAAQRFQHFVCGQQTGIHKLLDAAPVIIESEAVRNFRIALENCGHTCWGDKSCGPHSVSDLYSSAYSMLVNTSDVAVVGCEEESQSSDCDACRIKQAVRTLFDAFGEDGLAASMPSSSSRYNAAKRLISKINSHRDQRDRQLLNYDNVKELSESLGRISTTLHQVLDDNAREESSFFSNIDTGQDSQRTEEDGGEEQGHSSSQNTTTHEVVAQVSPVDMPVHECTERLQSHPRSPTAECTAYHSSSIASIDSLVSLDERQGCTLETDHVRFSNITLSTLVEGNRYRPEQFQSLAVSVAQDTFRQETGLSRSSRALRQSKKPRIDRMRFEIKDKFLSILKSHNIDSGNKLPWRSLPNVLRERGYKLQNWPDGIPLPDTQNGIEKAPASQIIAIYDALNNGQRPLGICRIDGSLGRPGETSFIMEDPSSVCGAKRSRSERDEGEDADVLNVRRRMT</sequence>
<feature type="region of interest" description="Disordered" evidence="1">
    <location>
        <begin position="617"/>
        <end position="651"/>
    </location>
</feature>
<organism evidence="2 3">
    <name type="scientific">Tetrapyrgos nigripes</name>
    <dbReference type="NCBI Taxonomy" id="182062"/>
    <lineage>
        <taxon>Eukaryota</taxon>
        <taxon>Fungi</taxon>
        <taxon>Dikarya</taxon>
        <taxon>Basidiomycota</taxon>
        <taxon>Agaricomycotina</taxon>
        <taxon>Agaricomycetes</taxon>
        <taxon>Agaricomycetidae</taxon>
        <taxon>Agaricales</taxon>
        <taxon>Marasmiineae</taxon>
        <taxon>Marasmiaceae</taxon>
        <taxon>Tetrapyrgos</taxon>
    </lineage>
</organism>
<gene>
    <name evidence="2" type="ORF">D9758_009341</name>
</gene>
<protein>
    <submittedName>
        <fullName evidence="2">Uncharacterized protein</fullName>
    </submittedName>
</protein>
<dbReference type="EMBL" id="JAACJM010000031">
    <property type="protein sequence ID" value="KAF5364823.1"/>
    <property type="molecule type" value="Genomic_DNA"/>
</dbReference>
<dbReference type="AlphaFoldDB" id="A0A8H5LPM7"/>
<evidence type="ECO:0000256" key="1">
    <source>
        <dbReference type="SAM" id="MobiDB-lite"/>
    </source>
</evidence>
<keyword evidence="3" id="KW-1185">Reference proteome</keyword>
<evidence type="ECO:0000313" key="3">
    <source>
        <dbReference type="Proteomes" id="UP000559256"/>
    </source>
</evidence>
<comment type="caution">
    <text evidence="2">The sequence shown here is derived from an EMBL/GenBank/DDBJ whole genome shotgun (WGS) entry which is preliminary data.</text>
</comment>